<feature type="domain" description="Peptidase M10 serralysin C-terminal" evidence="6">
    <location>
        <begin position="269"/>
        <end position="383"/>
    </location>
</feature>
<dbReference type="InterPro" id="IPR011049">
    <property type="entry name" value="Serralysin-like_metalloprot_C"/>
</dbReference>
<evidence type="ECO:0000259" key="6">
    <source>
        <dbReference type="Pfam" id="PF08548"/>
    </source>
</evidence>
<dbReference type="InterPro" id="IPR018511">
    <property type="entry name" value="Hemolysin-typ_Ca-bd_CS"/>
</dbReference>
<comment type="cofactor">
    <cofactor evidence="1">
        <name>Ca(2+)</name>
        <dbReference type="ChEBI" id="CHEBI:29108"/>
    </cofactor>
</comment>
<feature type="compositionally biased region" description="Low complexity" evidence="5">
    <location>
        <begin position="286"/>
        <end position="296"/>
    </location>
</feature>
<feature type="region of interest" description="Disordered" evidence="5">
    <location>
        <begin position="274"/>
        <end position="296"/>
    </location>
</feature>
<dbReference type="Gene3D" id="2.150.10.10">
    <property type="entry name" value="Serralysin-like metalloprotease, C-terminal"/>
    <property type="match status" value="3"/>
</dbReference>
<proteinExistence type="predicted"/>
<dbReference type="InterPro" id="IPR050557">
    <property type="entry name" value="RTX_toxin/Mannuronan_C5-epim"/>
</dbReference>
<comment type="caution">
    <text evidence="7">The sequence shown here is derived from an EMBL/GenBank/DDBJ whole genome shotgun (WGS) entry which is preliminary data.</text>
</comment>
<evidence type="ECO:0000256" key="5">
    <source>
        <dbReference type="SAM" id="MobiDB-lite"/>
    </source>
</evidence>
<feature type="non-terminal residue" evidence="7">
    <location>
        <position position="1"/>
    </location>
</feature>
<organism evidence="7 8">
    <name type="scientific">Microvirga arsenatis</name>
    <dbReference type="NCBI Taxonomy" id="2692265"/>
    <lineage>
        <taxon>Bacteria</taxon>
        <taxon>Pseudomonadati</taxon>
        <taxon>Pseudomonadota</taxon>
        <taxon>Alphaproteobacteria</taxon>
        <taxon>Hyphomicrobiales</taxon>
        <taxon>Methylobacteriaceae</taxon>
        <taxon>Microvirga</taxon>
    </lineage>
</organism>
<accession>A0ABW9Z1R1</accession>
<name>A0ABW9Z1R1_9HYPH</name>
<dbReference type="Pfam" id="PF00353">
    <property type="entry name" value="HemolysinCabind"/>
    <property type="match status" value="3"/>
</dbReference>
<dbReference type="Pfam" id="PF08548">
    <property type="entry name" value="Peptidase_M10_C"/>
    <property type="match status" value="1"/>
</dbReference>
<evidence type="ECO:0000313" key="8">
    <source>
        <dbReference type="Proteomes" id="UP000818323"/>
    </source>
</evidence>
<dbReference type="RefSeq" id="WP_161725012.1">
    <property type="nucleotide sequence ID" value="NZ_JAAAXI010000016.1"/>
</dbReference>
<sequence>TSPAQLARLHWNGSKLAAGTIANALLHQGDTRALIENATGGSGSDSIVGNQAGNSLAGNAGDDRLTGGLGDDVLNGGAGTDTAVFGSRRSDYSVTLLADGSLQILDLRAGGSDGRDIVWATELFQFSDRLYSLAELTSTDEPATPDEPAADEDLVLTGTGAAESLYGADGDDLINGQAGDDSLYGLDGDDILTGGAGRDRLDGGAGKDTASYATASSAVLADLASPSRNTRDAYRDTYVGIENLTGSAYADSLRGNDSANDILGGAGSDTLFGRGGNDLLEGGEGNDSLDGGSASDSLDAGAGRDTLYGGTGADTLDGGTGVDIFVFKTVTETAPGAQDIIANFVSGTDKIDLRSIDANTKLSRNQAFSFIGEDTFNGRAGELRFSGGILSGDVNGDGTADFKIGLPDTSLLRATDFYL</sequence>
<dbReference type="InterPro" id="IPR013858">
    <property type="entry name" value="Peptidase_M10B_C"/>
</dbReference>
<evidence type="ECO:0000256" key="1">
    <source>
        <dbReference type="ARBA" id="ARBA00001913"/>
    </source>
</evidence>
<evidence type="ECO:0000256" key="2">
    <source>
        <dbReference type="ARBA" id="ARBA00004613"/>
    </source>
</evidence>
<dbReference type="PANTHER" id="PTHR38340:SF1">
    <property type="entry name" value="S-LAYER PROTEIN"/>
    <property type="match status" value="1"/>
</dbReference>
<protein>
    <recommendedName>
        <fullName evidence="6">Peptidase M10 serralysin C-terminal domain-containing protein</fullName>
    </recommendedName>
</protein>
<keyword evidence="3" id="KW-0964">Secreted</keyword>
<dbReference type="PRINTS" id="PR00313">
    <property type="entry name" value="CABNDNGRPT"/>
</dbReference>
<dbReference type="EMBL" id="JAAAXJ010000015">
    <property type="protein sequence ID" value="NBJ26596.1"/>
    <property type="molecule type" value="Genomic_DNA"/>
</dbReference>
<evidence type="ECO:0000256" key="4">
    <source>
        <dbReference type="ARBA" id="ARBA00022737"/>
    </source>
</evidence>
<dbReference type="PROSITE" id="PS00330">
    <property type="entry name" value="HEMOLYSIN_CALCIUM"/>
    <property type="match status" value="5"/>
</dbReference>
<dbReference type="SUPFAM" id="SSF51120">
    <property type="entry name" value="beta-Roll"/>
    <property type="match status" value="3"/>
</dbReference>
<keyword evidence="4" id="KW-0677">Repeat</keyword>
<evidence type="ECO:0000256" key="3">
    <source>
        <dbReference type="ARBA" id="ARBA00022525"/>
    </source>
</evidence>
<comment type="subcellular location">
    <subcellularLocation>
        <location evidence="2">Secreted</location>
    </subcellularLocation>
</comment>
<evidence type="ECO:0000313" key="7">
    <source>
        <dbReference type="EMBL" id="NBJ26596.1"/>
    </source>
</evidence>
<dbReference type="PANTHER" id="PTHR38340">
    <property type="entry name" value="S-LAYER PROTEIN"/>
    <property type="match status" value="1"/>
</dbReference>
<gene>
    <name evidence="7" type="ORF">GR303_19820</name>
</gene>
<reference evidence="7 8" key="1">
    <citation type="submission" date="2020-01" db="EMBL/GenBank/DDBJ databases">
        <title>Microvirga sp. nov., an arsenate reduction bacterium isolated from Tibet hotspring sediments.</title>
        <authorList>
            <person name="Yuan C.-G."/>
        </authorList>
    </citation>
    <scope>NUCLEOTIDE SEQUENCE [LARGE SCALE GENOMIC DNA]</scope>
    <source>
        <strain evidence="7 8">SYSU G3D203</strain>
    </source>
</reference>
<dbReference type="Proteomes" id="UP000818323">
    <property type="component" value="Unassembled WGS sequence"/>
</dbReference>
<keyword evidence="8" id="KW-1185">Reference proteome</keyword>
<dbReference type="InterPro" id="IPR001343">
    <property type="entry name" value="Hemolysn_Ca-bd"/>
</dbReference>